<keyword evidence="3" id="KW-1185">Reference proteome</keyword>
<dbReference type="PANTHER" id="PTHR11102:SF160">
    <property type="entry name" value="ERAD-ASSOCIATED E3 UBIQUITIN-PROTEIN LIGASE COMPONENT HRD3"/>
    <property type="match status" value="1"/>
</dbReference>
<dbReference type="AlphaFoldDB" id="A0A6N9HLG8"/>
<dbReference type="InterPro" id="IPR045653">
    <property type="entry name" value="DUF6396"/>
</dbReference>
<gene>
    <name evidence="2" type="ORF">GTP41_19105</name>
</gene>
<evidence type="ECO:0000313" key="3">
    <source>
        <dbReference type="Proteomes" id="UP000448575"/>
    </source>
</evidence>
<comment type="caution">
    <text evidence="2">The sequence shown here is derived from an EMBL/GenBank/DDBJ whole genome shotgun (WGS) entry which is preliminary data.</text>
</comment>
<dbReference type="Proteomes" id="UP000448575">
    <property type="component" value="Unassembled WGS sequence"/>
</dbReference>
<proteinExistence type="predicted"/>
<organism evidence="2 3">
    <name type="scientific">Pseudoduganella guangdongensis</name>
    <dbReference type="NCBI Taxonomy" id="2692179"/>
    <lineage>
        <taxon>Bacteria</taxon>
        <taxon>Pseudomonadati</taxon>
        <taxon>Pseudomonadota</taxon>
        <taxon>Betaproteobacteria</taxon>
        <taxon>Burkholderiales</taxon>
        <taxon>Oxalobacteraceae</taxon>
        <taxon>Telluria group</taxon>
        <taxon>Pseudoduganella</taxon>
    </lineage>
</organism>
<dbReference type="RefSeq" id="WP_161027171.1">
    <property type="nucleotide sequence ID" value="NZ_WWCJ01000014.1"/>
</dbReference>
<accession>A0A6N9HLG8</accession>
<dbReference type="InterPro" id="IPR006597">
    <property type="entry name" value="Sel1-like"/>
</dbReference>
<dbReference type="Gene3D" id="1.25.40.10">
    <property type="entry name" value="Tetratricopeptide repeat domain"/>
    <property type="match status" value="1"/>
</dbReference>
<evidence type="ECO:0000259" key="1">
    <source>
        <dbReference type="Pfam" id="PF19933"/>
    </source>
</evidence>
<protein>
    <submittedName>
        <fullName evidence="2">Sel1 repeat family protein</fullName>
    </submittedName>
</protein>
<reference evidence="2 3" key="1">
    <citation type="submission" date="2019-12" db="EMBL/GenBank/DDBJ databases">
        <title>Novel species isolated from a subtropical stream in China.</title>
        <authorList>
            <person name="Lu H."/>
        </authorList>
    </citation>
    <scope>NUCLEOTIDE SEQUENCE [LARGE SCALE GENOMIC DNA]</scope>
    <source>
        <strain evidence="2 3">DS3</strain>
    </source>
</reference>
<dbReference type="InterPro" id="IPR011990">
    <property type="entry name" value="TPR-like_helical_dom_sf"/>
</dbReference>
<dbReference type="Pfam" id="PF19933">
    <property type="entry name" value="DUF6396"/>
    <property type="match status" value="1"/>
</dbReference>
<evidence type="ECO:0000313" key="2">
    <source>
        <dbReference type="EMBL" id="MYN04206.1"/>
    </source>
</evidence>
<name>A0A6N9HLG8_9BURK</name>
<dbReference type="SUPFAM" id="SSF81901">
    <property type="entry name" value="HCP-like"/>
    <property type="match status" value="1"/>
</dbReference>
<sequence>MSMKRLHRDILQISTATLAIALILYGYHMDNPLNDLPRNQDLPLFEPHRKDFPCTAEATKLPPLDAQANAWFLEARALEDPGIFYEKRDHKRIAELTRMAAERRHWKAMLNLATYYLEGIDPDRGDDDAVQLVEDAMRMGVPAAYDRMGTYFMNGTGVEKDATRAYAFWQKAAEMGNPDALAYLAKRLNVGEDRRGYWSNIPVAFKMMECAMGQGNTEVAYSLHYLSAAPMGADGAVIGDRNAETKDRALRVLHLGVKLGCADCARDLWIEFGHPRSLSRTIAPHIDEARAERYEMLGDALDYNPYRRFPNLDKVLPLPPAILPPWDGTRESLLAAAMGVVTTPPLPSTPVPATAGRYYLDPAYRLRKTGESTTARVVQFAGYWRPAIESSAEDQARQPALARPGLYAKGEAFESINRSKSIGDPVWEYYRTIPAEPEAVAPQAVPVLVRKVAPVTPAVQCKSDQPCNVGGIWQPWVADGHPLQSIVNQPWRQTWLQAGQPFPQPERDWLLKLPKEDVTWHLMEKAD</sequence>
<dbReference type="InterPro" id="IPR050767">
    <property type="entry name" value="Sel1_AlgK"/>
</dbReference>
<dbReference type="SMART" id="SM00671">
    <property type="entry name" value="SEL1"/>
    <property type="match status" value="2"/>
</dbReference>
<feature type="domain" description="DUF6396" evidence="1">
    <location>
        <begin position="280"/>
        <end position="331"/>
    </location>
</feature>
<dbReference type="PANTHER" id="PTHR11102">
    <property type="entry name" value="SEL-1-LIKE PROTEIN"/>
    <property type="match status" value="1"/>
</dbReference>
<dbReference type="EMBL" id="WWCJ01000014">
    <property type="protein sequence ID" value="MYN04206.1"/>
    <property type="molecule type" value="Genomic_DNA"/>
</dbReference>
<dbReference type="Pfam" id="PF08238">
    <property type="entry name" value="Sel1"/>
    <property type="match status" value="2"/>
</dbReference>